<evidence type="ECO:0000256" key="11">
    <source>
        <dbReference type="HAMAP-Rule" id="MF_00246"/>
    </source>
</evidence>
<dbReference type="UniPathway" id="UPA00214"/>
<comment type="similarity">
    <text evidence="1 11">Belongs to the GHMP kinase family. GalK subfamily.</text>
</comment>
<dbReference type="AlphaFoldDB" id="A0A1L3MTX5"/>
<feature type="active site" description="Proton acceptor" evidence="11">
    <location>
        <position position="177"/>
    </location>
</feature>
<organism evidence="16 17">
    <name type="scientific">Bacillus weihaiensis</name>
    <dbReference type="NCBI Taxonomy" id="1547283"/>
    <lineage>
        <taxon>Bacteria</taxon>
        <taxon>Bacillati</taxon>
        <taxon>Bacillota</taxon>
        <taxon>Bacilli</taxon>
        <taxon>Bacillales</taxon>
        <taxon>Bacillaceae</taxon>
        <taxon>Bacillus</taxon>
    </lineage>
</organism>
<dbReference type="NCBIfam" id="NF003705">
    <property type="entry name" value="PRK05322.1"/>
    <property type="match status" value="1"/>
</dbReference>
<comment type="subcellular location">
    <subcellularLocation>
        <location evidence="11">Cytoplasm</location>
    </subcellularLocation>
</comment>
<dbReference type="Gene3D" id="3.30.70.890">
    <property type="entry name" value="GHMP kinase, C-terminal domain"/>
    <property type="match status" value="1"/>
</dbReference>
<reference evidence="16 17" key="1">
    <citation type="journal article" date="2016" name="Sci. Rep.">
        <title>Complete genome sequence and transcriptomic analysis of a novel marine strain Bacillus weihaiensis reveals the mechanism of brown algae degradation.</title>
        <authorList>
            <person name="Zhu Y."/>
            <person name="Chen P."/>
            <person name="Bao Y."/>
            <person name="Men Y."/>
            <person name="Zeng Y."/>
            <person name="Yang J."/>
            <person name="Sun J."/>
            <person name="Sun Y."/>
        </authorList>
    </citation>
    <scope>NUCLEOTIDE SEQUENCE [LARGE SCALE GENOMIC DNA]</scope>
    <source>
        <strain evidence="16 17">Alg07</strain>
    </source>
</reference>
<gene>
    <name evidence="11" type="primary">galK</name>
    <name evidence="16" type="ORF">A9C19_14160</name>
</gene>
<dbReference type="GO" id="GO:0004335">
    <property type="term" value="F:galactokinase activity"/>
    <property type="evidence" value="ECO:0007669"/>
    <property type="project" value="UniProtKB-UniRule"/>
</dbReference>
<dbReference type="GO" id="GO:0006012">
    <property type="term" value="P:galactose metabolic process"/>
    <property type="evidence" value="ECO:0007669"/>
    <property type="project" value="UniProtKB-UniRule"/>
</dbReference>
<evidence type="ECO:0000256" key="9">
    <source>
        <dbReference type="ARBA" id="ARBA00023144"/>
    </source>
</evidence>
<dbReference type="InterPro" id="IPR020568">
    <property type="entry name" value="Ribosomal_Su5_D2-typ_SF"/>
</dbReference>
<dbReference type="SUPFAM" id="SSF55060">
    <property type="entry name" value="GHMP Kinase, C-terminal domain"/>
    <property type="match status" value="1"/>
</dbReference>
<dbReference type="PIRSF" id="PIRSF000530">
    <property type="entry name" value="Galactokinase"/>
    <property type="match status" value="1"/>
</dbReference>
<comment type="catalytic activity">
    <reaction evidence="11">
        <text>alpha-D-galactose + ATP = alpha-D-galactose 1-phosphate + ADP + H(+)</text>
        <dbReference type="Rhea" id="RHEA:13553"/>
        <dbReference type="ChEBI" id="CHEBI:15378"/>
        <dbReference type="ChEBI" id="CHEBI:28061"/>
        <dbReference type="ChEBI" id="CHEBI:30616"/>
        <dbReference type="ChEBI" id="CHEBI:58336"/>
        <dbReference type="ChEBI" id="CHEBI:456216"/>
        <dbReference type="EC" id="2.7.1.6"/>
    </reaction>
</comment>
<dbReference type="HAMAP" id="MF_00246">
    <property type="entry name" value="Galactokinase"/>
    <property type="match status" value="1"/>
</dbReference>
<feature type="domain" description="GHMP kinase N-terminal" evidence="13">
    <location>
        <begin position="96"/>
        <end position="185"/>
    </location>
</feature>
<accession>A0A1L3MTX5</accession>
<keyword evidence="9 11" id="KW-0299">Galactose metabolism</keyword>
<dbReference type="RefSeq" id="WP_072580576.1">
    <property type="nucleotide sequence ID" value="NZ_CP016020.1"/>
</dbReference>
<evidence type="ECO:0000256" key="10">
    <source>
        <dbReference type="ARBA" id="ARBA00023277"/>
    </source>
</evidence>
<dbReference type="InterPro" id="IPR036554">
    <property type="entry name" value="GHMP_kinase_C_sf"/>
</dbReference>
<comment type="function">
    <text evidence="11">Catalyzes the transfer of the gamma-phosphate of ATP to D-galactose to form alpha-D-galactose-1-phosphate (Gal-1-P).</text>
</comment>
<dbReference type="FunFam" id="3.30.230.10:FF:000017">
    <property type="entry name" value="Galactokinase"/>
    <property type="match status" value="1"/>
</dbReference>
<dbReference type="PROSITE" id="PS00627">
    <property type="entry name" value="GHMP_KINASES_ATP"/>
    <property type="match status" value="1"/>
</dbReference>
<dbReference type="GO" id="GO:0000287">
    <property type="term" value="F:magnesium ion binding"/>
    <property type="evidence" value="ECO:0007669"/>
    <property type="project" value="UniProtKB-UniRule"/>
</dbReference>
<dbReference type="PRINTS" id="PR00473">
    <property type="entry name" value="GALCTOKINASE"/>
</dbReference>
<dbReference type="InterPro" id="IPR014721">
    <property type="entry name" value="Ribsml_uS5_D2-typ_fold_subgr"/>
</dbReference>
<dbReference type="Pfam" id="PF00288">
    <property type="entry name" value="GHMP_kinases_N"/>
    <property type="match status" value="1"/>
</dbReference>
<dbReference type="GO" id="GO:0005524">
    <property type="term" value="F:ATP binding"/>
    <property type="evidence" value="ECO:0007669"/>
    <property type="project" value="UniProtKB-UniRule"/>
</dbReference>
<feature type="binding site" evidence="11">
    <location>
        <position position="133"/>
    </location>
    <ligand>
        <name>Mg(2+)</name>
        <dbReference type="ChEBI" id="CHEBI:18420"/>
    </ligand>
</feature>
<keyword evidence="5 11" id="KW-0547">Nucleotide-binding</keyword>
<dbReference type="OrthoDB" id="250531at2"/>
<evidence type="ECO:0000256" key="6">
    <source>
        <dbReference type="ARBA" id="ARBA00022777"/>
    </source>
</evidence>
<feature type="binding site" evidence="11">
    <location>
        <position position="70"/>
    </location>
    <ligand>
        <name>ATP</name>
        <dbReference type="ChEBI" id="CHEBI:30616"/>
    </ligand>
</feature>
<feature type="binding site" evidence="11">
    <location>
        <begin position="36"/>
        <end position="39"/>
    </location>
    <ligand>
        <name>substrate</name>
    </ligand>
</feature>
<dbReference type="Gene3D" id="3.30.230.10">
    <property type="match status" value="1"/>
</dbReference>
<feature type="site" description="Transition state stabilizer" evidence="11">
    <location>
        <position position="30"/>
    </location>
</feature>
<sequence length="396" mass="44691">MNEQTLLTKFHEIFHKDETNSTRLFFSPGRINLIGEHTDYNGGHVFPCAITYGTYGVARKRNDQLIQLYSLNFEDQGIIQFSLDELDFQKSDGWGNYAKGMIRYLQESTAKLPHGFDLLIEGNIPNGAGLSSSASLEMLVGVIVTEMFDLHSERLDLVKLGQKVENQFIGVNSGIMDQFAIGMGKEDCGILLNCQTLEYEYSPLKLDDYQIIIMNTNKRRELADSKYNERRKECETALERLQQKLSIESLGDLTEEQFEENRHLIGDDILEKRAKHAVYENQRTFKAFKALNNGELNVFGQLMNESHYSLRDDYEVTGTELDALAEAAWEQDGVIGARMTGAGFGGCAIAIVETEKVQAFIEAVGRKYAEQIGYEATFYVASIGDGTKELKLEESR</sequence>
<keyword evidence="7 11" id="KW-0067">ATP-binding</keyword>
<dbReference type="KEGG" id="bwh:A9C19_14160"/>
<dbReference type="InterPro" id="IPR006206">
    <property type="entry name" value="Mevalonate/galactokinase"/>
</dbReference>
<dbReference type="InterPro" id="IPR000705">
    <property type="entry name" value="Galactokinase"/>
</dbReference>
<dbReference type="InterPro" id="IPR019539">
    <property type="entry name" value="GalKase_N"/>
</dbReference>
<evidence type="ECO:0000256" key="2">
    <source>
        <dbReference type="ARBA" id="ARBA00022490"/>
    </source>
</evidence>
<keyword evidence="4 11" id="KW-0479">Metal-binding</keyword>
<keyword evidence="6 11" id="KW-0418">Kinase</keyword>
<evidence type="ECO:0000256" key="8">
    <source>
        <dbReference type="ARBA" id="ARBA00022842"/>
    </source>
</evidence>
<evidence type="ECO:0000259" key="13">
    <source>
        <dbReference type="Pfam" id="PF00288"/>
    </source>
</evidence>
<evidence type="ECO:0000256" key="5">
    <source>
        <dbReference type="ARBA" id="ARBA00022741"/>
    </source>
</evidence>
<keyword evidence="2 11" id="KW-0963">Cytoplasm</keyword>
<dbReference type="EMBL" id="CP016020">
    <property type="protein sequence ID" value="APH05783.1"/>
    <property type="molecule type" value="Genomic_DNA"/>
</dbReference>
<feature type="binding site" evidence="11">
    <location>
        <begin position="127"/>
        <end position="133"/>
    </location>
    <ligand>
        <name>ATP</name>
        <dbReference type="ChEBI" id="CHEBI:30616"/>
    </ligand>
</feature>
<evidence type="ECO:0000259" key="14">
    <source>
        <dbReference type="Pfam" id="PF08544"/>
    </source>
</evidence>
<dbReference type="InterPro" id="IPR019741">
    <property type="entry name" value="Galactokinase_CS"/>
</dbReference>
<keyword evidence="3 11" id="KW-0808">Transferase</keyword>
<dbReference type="FunFam" id="3.30.70.890:FF:000001">
    <property type="entry name" value="Galactokinase"/>
    <property type="match status" value="1"/>
</dbReference>
<keyword evidence="10 11" id="KW-0119">Carbohydrate metabolism</keyword>
<dbReference type="EC" id="2.7.1.6" evidence="11 12"/>
<evidence type="ECO:0000313" key="16">
    <source>
        <dbReference type="EMBL" id="APH05783.1"/>
    </source>
</evidence>
<name>A0A1L3MTX5_9BACI</name>
<feature type="domain" description="Galactokinase N-terminal" evidence="15">
    <location>
        <begin position="9"/>
        <end position="60"/>
    </location>
</feature>
<dbReference type="InterPro" id="IPR022963">
    <property type="entry name" value="Galactokinase_bac"/>
</dbReference>
<comment type="pathway">
    <text evidence="11">Carbohydrate metabolism; galactose metabolism.</text>
</comment>
<dbReference type="SUPFAM" id="SSF54211">
    <property type="entry name" value="Ribosomal protein S5 domain 2-like"/>
    <property type="match status" value="1"/>
</dbReference>
<feature type="binding site" evidence="11">
    <location>
        <position position="227"/>
    </location>
    <ligand>
        <name>substrate</name>
    </ligand>
</feature>
<dbReference type="Proteomes" id="UP000181936">
    <property type="component" value="Chromosome"/>
</dbReference>
<evidence type="ECO:0000313" key="17">
    <source>
        <dbReference type="Proteomes" id="UP000181936"/>
    </source>
</evidence>
<dbReference type="PROSITE" id="PS00106">
    <property type="entry name" value="GALACTOKINASE"/>
    <property type="match status" value="1"/>
</dbReference>
<dbReference type="STRING" id="1547283.A9C19_14160"/>
<dbReference type="InterPro" id="IPR006203">
    <property type="entry name" value="GHMP_knse_ATP-bd_CS"/>
</dbReference>
<dbReference type="Pfam" id="PF10509">
    <property type="entry name" value="GalKase_gal_bdg"/>
    <property type="match status" value="1"/>
</dbReference>
<dbReference type="InterPro" id="IPR006204">
    <property type="entry name" value="GHMP_kinase_N_dom"/>
</dbReference>
<keyword evidence="17" id="KW-1185">Reference proteome</keyword>
<evidence type="ECO:0000259" key="15">
    <source>
        <dbReference type="Pfam" id="PF10509"/>
    </source>
</evidence>
<evidence type="ECO:0000256" key="3">
    <source>
        <dbReference type="ARBA" id="ARBA00022679"/>
    </source>
</evidence>
<evidence type="ECO:0000256" key="4">
    <source>
        <dbReference type="ARBA" id="ARBA00022723"/>
    </source>
</evidence>
<dbReference type="InterPro" id="IPR013750">
    <property type="entry name" value="GHMP_kinase_C_dom"/>
</dbReference>
<dbReference type="Pfam" id="PF08544">
    <property type="entry name" value="GHMP_kinases_C"/>
    <property type="match status" value="1"/>
</dbReference>
<dbReference type="PANTHER" id="PTHR10457">
    <property type="entry name" value="MEVALONATE KINASE/GALACTOKINASE"/>
    <property type="match status" value="1"/>
</dbReference>
<evidence type="ECO:0000256" key="7">
    <source>
        <dbReference type="ARBA" id="ARBA00022840"/>
    </source>
</evidence>
<dbReference type="GO" id="GO:0005829">
    <property type="term" value="C:cytosol"/>
    <property type="evidence" value="ECO:0007669"/>
    <property type="project" value="TreeGrafter"/>
</dbReference>
<evidence type="ECO:0000256" key="1">
    <source>
        <dbReference type="ARBA" id="ARBA00006566"/>
    </source>
</evidence>
<proteinExistence type="inferred from homology"/>
<dbReference type="PRINTS" id="PR00959">
    <property type="entry name" value="MEVGALKINASE"/>
</dbReference>
<evidence type="ECO:0000256" key="12">
    <source>
        <dbReference type="NCBIfam" id="TIGR00131"/>
    </source>
</evidence>
<dbReference type="PANTHER" id="PTHR10457:SF7">
    <property type="entry name" value="GALACTOKINASE-RELATED"/>
    <property type="match status" value="1"/>
</dbReference>
<feature type="binding site" evidence="11">
    <location>
        <position position="165"/>
    </location>
    <ligand>
        <name>Mg(2+)</name>
        <dbReference type="ChEBI" id="CHEBI:18420"/>
    </ligand>
</feature>
<feature type="domain" description="GHMP kinase C-terminal" evidence="14">
    <location>
        <begin position="288"/>
        <end position="369"/>
    </location>
</feature>
<keyword evidence="8 11" id="KW-0460">Magnesium</keyword>
<protein>
    <recommendedName>
        <fullName evidence="11 12">Galactokinase</fullName>
        <ecNumber evidence="11 12">2.7.1.6</ecNumber>
    </recommendedName>
    <alternativeName>
        <fullName evidence="11">Galactose kinase</fullName>
    </alternativeName>
</protein>
<dbReference type="NCBIfam" id="TIGR00131">
    <property type="entry name" value="gal_kin"/>
    <property type="match status" value="1"/>
</dbReference>